<dbReference type="EMBL" id="BJVJ01000008">
    <property type="protein sequence ID" value="GEL22414.1"/>
    <property type="molecule type" value="Genomic_DNA"/>
</dbReference>
<dbReference type="SUPFAM" id="SSF56176">
    <property type="entry name" value="FAD-binding/transporter-associated domain-like"/>
    <property type="match status" value="1"/>
</dbReference>
<dbReference type="Pfam" id="PF03450">
    <property type="entry name" value="CO_deh_flav_C"/>
    <property type="match status" value="1"/>
</dbReference>
<dbReference type="SUPFAM" id="SSF55447">
    <property type="entry name" value="CO dehydrogenase flavoprotein C-terminal domain-like"/>
    <property type="match status" value="1"/>
</dbReference>
<dbReference type="InterPro" id="IPR005107">
    <property type="entry name" value="CO_DH_flav_C"/>
</dbReference>
<keyword evidence="2" id="KW-0274">FAD</keyword>
<evidence type="ECO:0000313" key="6">
    <source>
        <dbReference type="Proteomes" id="UP000321685"/>
    </source>
</evidence>
<evidence type="ECO:0000256" key="2">
    <source>
        <dbReference type="ARBA" id="ARBA00022827"/>
    </source>
</evidence>
<evidence type="ECO:0000313" key="5">
    <source>
        <dbReference type="EMBL" id="GEL22414.1"/>
    </source>
</evidence>
<comment type="caution">
    <text evidence="5">The sequence shown here is derived from an EMBL/GenBank/DDBJ whole genome shotgun (WGS) entry which is preliminary data.</text>
</comment>
<dbReference type="InterPro" id="IPR051312">
    <property type="entry name" value="Diverse_Substr_Oxidored"/>
</dbReference>
<dbReference type="Gene3D" id="3.30.465.10">
    <property type="match status" value="1"/>
</dbReference>
<feature type="domain" description="FAD-binding PCMH-type" evidence="4">
    <location>
        <begin position="1"/>
        <end position="177"/>
    </location>
</feature>
<dbReference type="AlphaFoldDB" id="A0A511DFA8"/>
<dbReference type="SMART" id="SM01092">
    <property type="entry name" value="CO_deh_flav_C"/>
    <property type="match status" value="1"/>
</dbReference>
<organism evidence="5 6">
    <name type="scientific">Pseudonocardia sulfidoxydans NBRC 16205</name>
    <dbReference type="NCBI Taxonomy" id="1223511"/>
    <lineage>
        <taxon>Bacteria</taxon>
        <taxon>Bacillati</taxon>
        <taxon>Actinomycetota</taxon>
        <taxon>Actinomycetes</taxon>
        <taxon>Pseudonocardiales</taxon>
        <taxon>Pseudonocardiaceae</taxon>
        <taxon>Pseudonocardia</taxon>
    </lineage>
</organism>
<keyword evidence="1" id="KW-0285">Flavoprotein</keyword>
<dbReference type="InterPro" id="IPR036683">
    <property type="entry name" value="CO_DH_flav_C_dom_sf"/>
</dbReference>
<dbReference type="InterPro" id="IPR036318">
    <property type="entry name" value="FAD-bd_PCMH-like_sf"/>
</dbReference>
<keyword evidence="3" id="KW-0560">Oxidoreductase</keyword>
<dbReference type="Proteomes" id="UP000321685">
    <property type="component" value="Unassembled WGS sequence"/>
</dbReference>
<dbReference type="InterPro" id="IPR016167">
    <property type="entry name" value="FAD-bd_PCMH_sub1"/>
</dbReference>
<dbReference type="Gene3D" id="3.30.43.10">
    <property type="entry name" value="Uridine Diphospho-n-acetylenolpyruvylglucosamine Reductase, domain 2"/>
    <property type="match status" value="1"/>
</dbReference>
<dbReference type="PANTHER" id="PTHR42659:SF2">
    <property type="entry name" value="XANTHINE DEHYDROGENASE SUBUNIT C-RELATED"/>
    <property type="match status" value="1"/>
</dbReference>
<dbReference type="RefSeq" id="WP_147103606.1">
    <property type="nucleotide sequence ID" value="NZ_BJVJ01000008.1"/>
</dbReference>
<evidence type="ECO:0000259" key="4">
    <source>
        <dbReference type="PROSITE" id="PS51387"/>
    </source>
</evidence>
<dbReference type="OrthoDB" id="9793944at2"/>
<dbReference type="GO" id="GO:0071949">
    <property type="term" value="F:FAD binding"/>
    <property type="evidence" value="ECO:0007669"/>
    <property type="project" value="InterPro"/>
</dbReference>
<dbReference type="InterPro" id="IPR002346">
    <property type="entry name" value="Mopterin_DH_FAD-bd"/>
</dbReference>
<dbReference type="InterPro" id="IPR016169">
    <property type="entry name" value="FAD-bd_PCMH_sub2"/>
</dbReference>
<keyword evidence="6" id="KW-1185">Reference proteome</keyword>
<protein>
    <submittedName>
        <fullName evidence="5">Carbon-monoxide dehydrogenase medium subunit</fullName>
    </submittedName>
</protein>
<dbReference type="PROSITE" id="PS51387">
    <property type="entry name" value="FAD_PCMH"/>
    <property type="match status" value="1"/>
</dbReference>
<dbReference type="FunFam" id="3.30.465.10:FF:000017">
    <property type="entry name" value="Xanthine dehydrogenase, FAD binding subunit"/>
    <property type="match status" value="1"/>
</dbReference>
<evidence type="ECO:0000256" key="3">
    <source>
        <dbReference type="ARBA" id="ARBA00023002"/>
    </source>
</evidence>
<sequence length="290" mass="31102">MKPASFDYLRVHSVEEALTALHDGPEDSKIIAGGQSLVPLLNFRLAEPALLIDINDLHELSFVRRVGGALRIGALTRHSTLEKSAVVRDGWPLLQEAVRFVAHPQIRSRGTIGGSVAHADSAAELPVALAALDAEFVTRSVSGSRRIPWRDFFLGPMTTALEPGELLVEVRVPLLRKSHGHAFVEHTRRNGDFALAGAGVVLDLNSDRRCSRISVALLGAAPTPVRATDAEDCLLGAVITEERAARAAKMAAEAGSPSGDLHGSVAYHRSLLEVVVRRAILAANLRVQEP</sequence>
<dbReference type="InterPro" id="IPR016166">
    <property type="entry name" value="FAD-bd_PCMH"/>
</dbReference>
<name>A0A511DFA8_9PSEU</name>
<proteinExistence type="predicted"/>
<dbReference type="GO" id="GO:0016491">
    <property type="term" value="F:oxidoreductase activity"/>
    <property type="evidence" value="ECO:0007669"/>
    <property type="project" value="UniProtKB-KW"/>
</dbReference>
<accession>A0A511DFA8</accession>
<dbReference type="PANTHER" id="PTHR42659">
    <property type="entry name" value="XANTHINE DEHYDROGENASE SUBUNIT C-RELATED"/>
    <property type="match status" value="1"/>
</dbReference>
<dbReference type="Pfam" id="PF00941">
    <property type="entry name" value="FAD_binding_5"/>
    <property type="match status" value="1"/>
</dbReference>
<gene>
    <name evidence="5" type="primary">cutM</name>
    <name evidence="5" type="ORF">PSU4_13680</name>
</gene>
<reference evidence="5 6" key="1">
    <citation type="submission" date="2019-07" db="EMBL/GenBank/DDBJ databases">
        <title>Whole genome shotgun sequence of Pseudonocardia sulfidoxydans NBRC 16205.</title>
        <authorList>
            <person name="Hosoyama A."/>
            <person name="Uohara A."/>
            <person name="Ohji S."/>
            <person name="Ichikawa N."/>
        </authorList>
    </citation>
    <scope>NUCLEOTIDE SEQUENCE [LARGE SCALE GENOMIC DNA]</scope>
    <source>
        <strain evidence="5 6">NBRC 16205</strain>
    </source>
</reference>
<evidence type="ECO:0000256" key="1">
    <source>
        <dbReference type="ARBA" id="ARBA00022630"/>
    </source>
</evidence>
<dbReference type="Gene3D" id="3.30.390.50">
    <property type="entry name" value="CO dehydrogenase flavoprotein, C-terminal domain"/>
    <property type="match status" value="1"/>
</dbReference>